<dbReference type="PROSITE" id="PS51199">
    <property type="entry name" value="SF4_HELICASE"/>
    <property type="match status" value="1"/>
</dbReference>
<comment type="similarity">
    <text evidence="1">Belongs to the helicase family. DnaB subfamily.</text>
</comment>
<evidence type="ECO:0000313" key="14">
    <source>
        <dbReference type="Proteomes" id="UP000477386"/>
    </source>
</evidence>
<sequence>MNHELMANHLVNVDEPLEAMVLGSVINFPKLASTMVQYIKKPVVFYNRQHQAVYQAIVSLYQEGEPIDLVIINRWLRANKAEETIDAVFLTELTGQGNLNSIYRHCNLLFQLAIKRYLASYGADLRRLSLEADTDPLKLLSTLAGNIDSILGNLASMQEKTANDYMNEVFTDIIEKQDGRKKGILFDVKELDERTGGFAPGNYIVLAAGTGMGKTGFMIHAIRHQCLIEKNPIGVVTLEMSGAEYMARLIAAETDYSNSELNRAMSVDVSTLYQRTGRLVDMPLHIHDKPVESIELQYIIREWVRRKKVKMVVIDYIQLVEDPRYPNARDRVSAMSRALKNLARELGIVIVAVSQMSRDWEKRKEFDKRPQLSDLKETSQLEQDGNAVLFLFRPFKYGLQYEDGSADEHTMELHALKLRGARATDRDDPWLLDYDGACNRLARFASLRYGTLTPIADINENREPNF</sequence>
<evidence type="ECO:0000259" key="12">
    <source>
        <dbReference type="PROSITE" id="PS51199"/>
    </source>
</evidence>
<dbReference type="Pfam" id="PF00772">
    <property type="entry name" value="DnaB"/>
    <property type="match status" value="1"/>
</dbReference>
<dbReference type="Pfam" id="PF03796">
    <property type="entry name" value="DnaB_C"/>
    <property type="match status" value="1"/>
</dbReference>
<gene>
    <name evidence="13" type="ORF">GK091_13665</name>
</gene>
<evidence type="ECO:0000256" key="8">
    <source>
        <dbReference type="ARBA" id="ARBA00023125"/>
    </source>
</evidence>
<keyword evidence="5" id="KW-0378">Hydrolase</keyword>
<evidence type="ECO:0000256" key="9">
    <source>
        <dbReference type="ARBA" id="ARBA00023235"/>
    </source>
</evidence>
<keyword evidence="14" id="KW-1185">Reference proteome</keyword>
<feature type="domain" description="SF4 helicase" evidence="12">
    <location>
        <begin position="177"/>
        <end position="445"/>
    </location>
</feature>
<accession>A0A6M0IM23</accession>
<keyword evidence="8" id="KW-0238">DNA-binding</keyword>
<proteinExistence type="inferred from homology"/>
<evidence type="ECO:0000256" key="1">
    <source>
        <dbReference type="ARBA" id="ARBA00008428"/>
    </source>
</evidence>
<keyword evidence="6" id="KW-0347">Helicase</keyword>
<dbReference type="GO" id="GO:0016787">
    <property type="term" value="F:hydrolase activity"/>
    <property type="evidence" value="ECO:0007669"/>
    <property type="project" value="UniProtKB-KW"/>
</dbReference>
<dbReference type="InterPro" id="IPR007694">
    <property type="entry name" value="DNA_helicase_DnaB-like_C"/>
</dbReference>
<keyword evidence="9" id="KW-0413">Isomerase</keyword>
<dbReference type="InterPro" id="IPR036185">
    <property type="entry name" value="DNA_heli_DnaB-like_N_sf"/>
</dbReference>
<evidence type="ECO:0000256" key="7">
    <source>
        <dbReference type="ARBA" id="ARBA00022840"/>
    </source>
</evidence>
<dbReference type="InterPro" id="IPR027417">
    <property type="entry name" value="P-loop_NTPase"/>
</dbReference>
<dbReference type="InterPro" id="IPR016136">
    <property type="entry name" value="DNA_helicase_N/primase_C"/>
</dbReference>
<dbReference type="Gene3D" id="1.10.860.10">
    <property type="entry name" value="DNAb Helicase, Chain A"/>
    <property type="match status" value="1"/>
</dbReference>
<keyword evidence="3" id="KW-0235">DNA replication</keyword>
<keyword evidence="2" id="KW-0639">Primosome</keyword>
<dbReference type="GO" id="GO:0043139">
    <property type="term" value="F:5'-3' DNA helicase activity"/>
    <property type="evidence" value="ECO:0007669"/>
    <property type="project" value="UniProtKB-EC"/>
</dbReference>
<evidence type="ECO:0000256" key="10">
    <source>
        <dbReference type="ARBA" id="ARBA00044969"/>
    </source>
</evidence>
<name>A0A6M0IM23_9BACT</name>
<dbReference type="PANTHER" id="PTHR30153:SF2">
    <property type="entry name" value="REPLICATIVE DNA HELICASE"/>
    <property type="match status" value="1"/>
</dbReference>
<evidence type="ECO:0000256" key="2">
    <source>
        <dbReference type="ARBA" id="ARBA00022515"/>
    </source>
</evidence>
<dbReference type="InterPro" id="IPR007693">
    <property type="entry name" value="DNA_helicase_DnaB-like_N"/>
</dbReference>
<dbReference type="SUPFAM" id="SSF52540">
    <property type="entry name" value="P-loop containing nucleoside triphosphate hydrolases"/>
    <property type="match status" value="1"/>
</dbReference>
<evidence type="ECO:0000256" key="11">
    <source>
        <dbReference type="ARBA" id="ARBA00048954"/>
    </source>
</evidence>
<dbReference type="Gene3D" id="3.40.50.300">
    <property type="entry name" value="P-loop containing nucleotide triphosphate hydrolases"/>
    <property type="match status" value="1"/>
</dbReference>
<evidence type="ECO:0000256" key="5">
    <source>
        <dbReference type="ARBA" id="ARBA00022801"/>
    </source>
</evidence>
<evidence type="ECO:0000313" key="13">
    <source>
        <dbReference type="EMBL" id="NEU67933.1"/>
    </source>
</evidence>
<reference evidence="13 14" key="1">
    <citation type="submission" date="2020-02" db="EMBL/GenBank/DDBJ databases">
        <title>Draft genome sequence of two Spirosoma agri KCTC 52727 and Spirosoma terrae KCTC 52035.</title>
        <authorList>
            <person name="Rojas J."/>
            <person name="Ambika Manirajan B."/>
            <person name="Ratering S."/>
            <person name="Suarez C."/>
            <person name="Schnell S."/>
        </authorList>
    </citation>
    <scope>NUCLEOTIDE SEQUENCE [LARGE SCALE GENOMIC DNA]</scope>
    <source>
        <strain evidence="13 14">KCTC 52727</strain>
    </source>
</reference>
<dbReference type="Proteomes" id="UP000477386">
    <property type="component" value="Unassembled WGS sequence"/>
</dbReference>
<keyword evidence="7" id="KW-0067">ATP-binding</keyword>
<dbReference type="AlphaFoldDB" id="A0A6M0IM23"/>
<dbReference type="GO" id="GO:0005829">
    <property type="term" value="C:cytosol"/>
    <property type="evidence" value="ECO:0007669"/>
    <property type="project" value="TreeGrafter"/>
</dbReference>
<evidence type="ECO:0000256" key="4">
    <source>
        <dbReference type="ARBA" id="ARBA00022741"/>
    </source>
</evidence>
<keyword evidence="4" id="KW-0547">Nucleotide-binding</keyword>
<dbReference type="EC" id="5.6.2.3" evidence="10"/>
<evidence type="ECO:0000256" key="6">
    <source>
        <dbReference type="ARBA" id="ARBA00022806"/>
    </source>
</evidence>
<dbReference type="GO" id="GO:1990077">
    <property type="term" value="C:primosome complex"/>
    <property type="evidence" value="ECO:0007669"/>
    <property type="project" value="UniProtKB-KW"/>
</dbReference>
<dbReference type="GO" id="GO:0003677">
    <property type="term" value="F:DNA binding"/>
    <property type="evidence" value="ECO:0007669"/>
    <property type="project" value="UniProtKB-KW"/>
</dbReference>
<comment type="caution">
    <text evidence="13">The sequence shown here is derived from an EMBL/GenBank/DDBJ whole genome shotgun (WGS) entry which is preliminary data.</text>
</comment>
<dbReference type="GO" id="GO:0006269">
    <property type="term" value="P:DNA replication, synthesis of primer"/>
    <property type="evidence" value="ECO:0007669"/>
    <property type="project" value="UniProtKB-KW"/>
</dbReference>
<organism evidence="13 14">
    <name type="scientific">Spirosoma agri</name>
    <dbReference type="NCBI Taxonomy" id="1987381"/>
    <lineage>
        <taxon>Bacteria</taxon>
        <taxon>Pseudomonadati</taxon>
        <taxon>Bacteroidota</taxon>
        <taxon>Cytophagia</taxon>
        <taxon>Cytophagales</taxon>
        <taxon>Cytophagaceae</taxon>
        <taxon>Spirosoma</taxon>
    </lineage>
</organism>
<dbReference type="PANTHER" id="PTHR30153">
    <property type="entry name" value="REPLICATIVE DNA HELICASE DNAB"/>
    <property type="match status" value="1"/>
</dbReference>
<comment type="catalytic activity">
    <reaction evidence="11">
        <text>ATP + H2O = ADP + phosphate + H(+)</text>
        <dbReference type="Rhea" id="RHEA:13065"/>
        <dbReference type="ChEBI" id="CHEBI:15377"/>
        <dbReference type="ChEBI" id="CHEBI:15378"/>
        <dbReference type="ChEBI" id="CHEBI:30616"/>
        <dbReference type="ChEBI" id="CHEBI:43474"/>
        <dbReference type="ChEBI" id="CHEBI:456216"/>
        <dbReference type="EC" id="5.6.2.3"/>
    </reaction>
</comment>
<dbReference type="GO" id="GO:0005524">
    <property type="term" value="F:ATP binding"/>
    <property type="evidence" value="ECO:0007669"/>
    <property type="project" value="UniProtKB-KW"/>
</dbReference>
<evidence type="ECO:0000256" key="3">
    <source>
        <dbReference type="ARBA" id="ARBA00022705"/>
    </source>
</evidence>
<protein>
    <recommendedName>
        <fullName evidence="10">DNA 5'-3' helicase</fullName>
        <ecNumber evidence="10">5.6.2.3</ecNumber>
    </recommendedName>
</protein>
<dbReference type="EMBL" id="JAAGNZ010000001">
    <property type="protein sequence ID" value="NEU67933.1"/>
    <property type="molecule type" value="Genomic_DNA"/>
</dbReference>
<dbReference type="SUPFAM" id="SSF48024">
    <property type="entry name" value="N-terminal domain of DnaB helicase"/>
    <property type="match status" value="1"/>
</dbReference>
<dbReference type="RefSeq" id="WP_164038890.1">
    <property type="nucleotide sequence ID" value="NZ_JAAGNZ010000001.1"/>
</dbReference>